<dbReference type="AlphaFoldDB" id="A0A8H5ERY3"/>
<gene>
    <name evidence="1" type="ORF">D9619_010271</name>
</gene>
<protein>
    <submittedName>
        <fullName evidence="1">Uncharacterized protein</fullName>
    </submittedName>
</protein>
<accession>A0A8H5ERY3</accession>
<evidence type="ECO:0000313" key="2">
    <source>
        <dbReference type="Proteomes" id="UP000567179"/>
    </source>
</evidence>
<name>A0A8H5ERY3_9AGAR</name>
<dbReference type="Proteomes" id="UP000567179">
    <property type="component" value="Unassembled WGS sequence"/>
</dbReference>
<keyword evidence="2" id="KW-1185">Reference proteome</keyword>
<dbReference type="OrthoDB" id="2588098at2759"/>
<dbReference type="EMBL" id="JAACJJ010000058">
    <property type="protein sequence ID" value="KAF5310197.1"/>
    <property type="molecule type" value="Genomic_DNA"/>
</dbReference>
<evidence type="ECO:0000313" key="1">
    <source>
        <dbReference type="EMBL" id="KAF5310197.1"/>
    </source>
</evidence>
<reference evidence="1 2" key="1">
    <citation type="journal article" date="2020" name="ISME J.">
        <title>Uncovering the hidden diversity of litter-decomposition mechanisms in mushroom-forming fungi.</title>
        <authorList>
            <person name="Floudas D."/>
            <person name="Bentzer J."/>
            <person name="Ahren D."/>
            <person name="Johansson T."/>
            <person name="Persson P."/>
            <person name="Tunlid A."/>
        </authorList>
    </citation>
    <scope>NUCLEOTIDE SEQUENCE [LARGE SCALE GENOMIC DNA]</scope>
    <source>
        <strain evidence="1 2">CBS 101986</strain>
    </source>
</reference>
<proteinExistence type="predicted"/>
<sequence length="238" mass="26641">MGQYWKLFNLDKCEYASCGGAKMGEFFFRNYSETFLLNLLLSGQPDHNIWAGDRIILLGDYSAALPPNTVTDHDAPILKGCVVTDQPESNSRLCAYMKLDEHCKEIDTIPGTSSLLPDDTVYILRSLNKKEYVRRDIVKNYRIYPEMTREPGLSQALYTLIGWSEDPSASLSYEDTGGFVPASGGTMVALHRGAWAGNRIDTVALTDEVQKTLDEEGWTDISEEKARHVSDIYAADDH</sequence>
<organism evidence="1 2">
    <name type="scientific">Psilocybe cf. subviscida</name>
    <dbReference type="NCBI Taxonomy" id="2480587"/>
    <lineage>
        <taxon>Eukaryota</taxon>
        <taxon>Fungi</taxon>
        <taxon>Dikarya</taxon>
        <taxon>Basidiomycota</taxon>
        <taxon>Agaricomycotina</taxon>
        <taxon>Agaricomycetes</taxon>
        <taxon>Agaricomycetidae</taxon>
        <taxon>Agaricales</taxon>
        <taxon>Agaricineae</taxon>
        <taxon>Strophariaceae</taxon>
        <taxon>Psilocybe</taxon>
    </lineage>
</organism>
<comment type="caution">
    <text evidence="1">The sequence shown here is derived from an EMBL/GenBank/DDBJ whole genome shotgun (WGS) entry which is preliminary data.</text>
</comment>